<dbReference type="FunFam" id="3.40.50.300:FF:000134">
    <property type="entry name" value="Iron-enterobactin ABC transporter ATP-binding protein"/>
    <property type="match status" value="1"/>
</dbReference>
<dbReference type="InterPro" id="IPR003439">
    <property type="entry name" value="ABC_transporter-like_ATP-bd"/>
</dbReference>
<dbReference type="AlphaFoldDB" id="A0A2U1T704"/>
<keyword evidence="4 6" id="KW-0067">ATP-binding</keyword>
<keyword evidence="7" id="KW-1185">Reference proteome</keyword>
<dbReference type="InterPro" id="IPR003593">
    <property type="entry name" value="AAA+_ATPase"/>
</dbReference>
<dbReference type="EMBL" id="QEEZ01000008">
    <property type="protein sequence ID" value="PWC01772.1"/>
    <property type="molecule type" value="Genomic_DNA"/>
</dbReference>
<dbReference type="PANTHER" id="PTHR42734:SF5">
    <property type="entry name" value="IRON TRANSPORT SYSTEM ATP-BINDING PROTEIN HI_0361-RELATED"/>
    <property type="match status" value="1"/>
</dbReference>
<evidence type="ECO:0000256" key="4">
    <source>
        <dbReference type="ARBA" id="ARBA00022840"/>
    </source>
</evidence>
<dbReference type="RefSeq" id="WP_108430950.1">
    <property type="nucleotide sequence ID" value="NZ_CP026947.1"/>
</dbReference>
<evidence type="ECO:0000256" key="2">
    <source>
        <dbReference type="ARBA" id="ARBA00022448"/>
    </source>
</evidence>
<dbReference type="KEGG" id="cyz:C3B44_02325"/>
<dbReference type="Gene3D" id="3.40.50.300">
    <property type="entry name" value="P-loop containing nucleotide triphosphate hydrolases"/>
    <property type="match status" value="1"/>
</dbReference>
<proteinExistence type="inferred from homology"/>
<protein>
    <submittedName>
        <fullName evidence="6">Metal ABC transporter ATP-binding protein</fullName>
    </submittedName>
</protein>
<name>A0A2U1T704_9CORY</name>
<dbReference type="InterPro" id="IPR027417">
    <property type="entry name" value="P-loop_NTPase"/>
</dbReference>
<keyword evidence="3" id="KW-0547">Nucleotide-binding</keyword>
<dbReference type="SUPFAM" id="SSF52540">
    <property type="entry name" value="P-loop containing nucleoside triphosphate hydrolases"/>
    <property type="match status" value="1"/>
</dbReference>
<organism evidence="6 7">
    <name type="scientific">Corynebacterium yudongzhengii</name>
    <dbReference type="NCBI Taxonomy" id="2080740"/>
    <lineage>
        <taxon>Bacteria</taxon>
        <taxon>Bacillati</taxon>
        <taxon>Actinomycetota</taxon>
        <taxon>Actinomycetes</taxon>
        <taxon>Mycobacteriales</taxon>
        <taxon>Corynebacteriaceae</taxon>
        <taxon>Corynebacterium</taxon>
    </lineage>
</organism>
<dbReference type="InterPro" id="IPR017871">
    <property type="entry name" value="ABC_transporter-like_CS"/>
</dbReference>
<accession>A0A2U1T704</accession>
<dbReference type="GO" id="GO:0005524">
    <property type="term" value="F:ATP binding"/>
    <property type="evidence" value="ECO:0007669"/>
    <property type="project" value="UniProtKB-KW"/>
</dbReference>
<dbReference type="PANTHER" id="PTHR42734">
    <property type="entry name" value="METAL TRANSPORT SYSTEM ATP-BINDING PROTEIN TM_0124-RELATED"/>
    <property type="match status" value="1"/>
</dbReference>
<evidence type="ECO:0000256" key="1">
    <source>
        <dbReference type="ARBA" id="ARBA00005417"/>
    </source>
</evidence>
<keyword evidence="2" id="KW-0813">Transport</keyword>
<gene>
    <name evidence="6" type="ORF">DF222_05410</name>
</gene>
<reference evidence="7" key="1">
    <citation type="submission" date="2018-04" db="EMBL/GenBank/DDBJ databases">
        <authorList>
            <person name="Liu S."/>
            <person name="Wang Z."/>
            <person name="Li J."/>
        </authorList>
    </citation>
    <scope>NUCLEOTIDE SEQUENCE [LARGE SCALE GENOMIC DNA]</scope>
    <source>
        <strain evidence="7">2189</strain>
    </source>
</reference>
<dbReference type="PROSITE" id="PS50893">
    <property type="entry name" value="ABC_TRANSPORTER_2"/>
    <property type="match status" value="1"/>
</dbReference>
<evidence type="ECO:0000259" key="5">
    <source>
        <dbReference type="PROSITE" id="PS50893"/>
    </source>
</evidence>
<dbReference type="Pfam" id="PF00005">
    <property type="entry name" value="ABC_tran"/>
    <property type="match status" value="1"/>
</dbReference>
<feature type="domain" description="ABC transporter" evidence="5">
    <location>
        <begin position="5"/>
        <end position="237"/>
    </location>
</feature>
<evidence type="ECO:0000256" key="3">
    <source>
        <dbReference type="ARBA" id="ARBA00022741"/>
    </source>
</evidence>
<sequence>MSVALAVTDLSVTYGTTRALKEISCTVPEGSITGLIGPNGSGKSTFAKAILGLTPHSGTVSFFDQPQREVLASGGLVGYMPQSSAVDLDFPVTVADVVLMGTYGRLGWFRRPGRRERREAIKAMEMTGVEDLAHRQIGQLSGGQRQRVFLARALVQEPRMLVLDEPFAGIDLASEAAIIDVLRQLRDTTILIVHHDLGTVRELCDYAVVLKQGELVAAGRNVLDQSTLAYAYDLPEFS</sequence>
<dbReference type="InterPro" id="IPR050153">
    <property type="entry name" value="Metal_Ion_Import_ABC"/>
</dbReference>
<evidence type="ECO:0000313" key="7">
    <source>
        <dbReference type="Proteomes" id="UP000244989"/>
    </source>
</evidence>
<dbReference type="OrthoDB" id="5296765at2"/>
<dbReference type="Proteomes" id="UP000244989">
    <property type="component" value="Unassembled WGS sequence"/>
</dbReference>
<dbReference type="CDD" id="cd03235">
    <property type="entry name" value="ABC_Metallic_Cations"/>
    <property type="match status" value="1"/>
</dbReference>
<dbReference type="PROSITE" id="PS00211">
    <property type="entry name" value="ABC_TRANSPORTER_1"/>
    <property type="match status" value="1"/>
</dbReference>
<dbReference type="SMART" id="SM00382">
    <property type="entry name" value="AAA"/>
    <property type="match status" value="1"/>
</dbReference>
<comment type="caution">
    <text evidence="6">The sequence shown here is derived from an EMBL/GenBank/DDBJ whole genome shotgun (WGS) entry which is preliminary data.</text>
</comment>
<comment type="similarity">
    <text evidence="1">Belongs to the ABC transporter superfamily.</text>
</comment>
<dbReference type="GO" id="GO:0016887">
    <property type="term" value="F:ATP hydrolysis activity"/>
    <property type="evidence" value="ECO:0007669"/>
    <property type="project" value="InterPro"/>
</dbReference>
<evidence type="ECO:0000313" key="6">
    <source>
        <dbReference type="EMBL" id="PWC01772.1"/>
    </source>
</evidence>